<accession>M1DH71</accession>
<dbReference type="Proteomes" id="UP000011115">
    <property type="component" value="Unassembled WGS sequence"/>
</dbReference>
<dbReference type="InParanoid" id="M1DH71"/>
<evidence type="ECO:0000313" key="2">
    <source>
        <dbReference type="Proteomes" id="UP000011115"/>
    </source>
</evidence>
<name>M1DH71_SOLTU</name>
<dbReference type="PANTHER" id="PTHR27003:SF69">
    <property type="entry name" value="PROTEIN KINASE DOMAIN-CONTAINING PROTEIN"/>
    <property type="match status" value="1"/>
</dbReference>
<dbReference type="PANTHER" id="PTHR27003">
    <property type="entry name" value="OS07G0166700 PROTEIN"/>
    <property type="match status" value="1"/>
</dbReference>
<dbReference type="GO" id="GO:0004714">
    <property type="term" value="F:transmembrane receptor protein tyrosine kinase activity"/>
    <property type="evidence" value="ECO:0007669"/>
    <property type="project" value="InterPro"/>
</dbReference>
<reference evidence="2" key="1">
    <citation type="journal article" date="2011" name="Nature">
        <title>Genome sequence and analysis of the tuber crop potato.</title>
        <authorList>
            <consortium name="The Potato Genome Sequencing Consortium"/>
        </authorList>
    </citation>
    <scope>NUCLEOTIDE SEQUENCE [LARGE SCALE GENOMIC DNA]</scope>
    <source>
        <strain evidence="2">cv. DM1-3 516 R44</strain>
    </source>
</reference>
<evidence type="ECO:0000313" key="1">
    <source>
        <dbReference type="EnsemblPlants" id="PGSC0003DMT400088989"/>
    </source>
</evidence>
<organism evidence="1 2">
    <name type="scientific">Solanum tuberosum</name>
    <name type="common">Potato</name>
    <dbReference type="NCBI Taxonomy" id="4113"/>
    <lineage>
        <taxon>Eukaryota</taxon>
        <taxon>Viridiplantae</taxon>
        <taxon>Streptophyta</taxon>
        <taxon>Embryophyta</taxon>
        <taxon>Tracheophyta</taxon>
        <taxon>Spermatophyta</taxon>
        <taxon>Magnoliopsida</taxon>
        <taxon>eudicotyledons</taxon>
        <taxon>Gunneridae</taxon>
        <taxon>Pentapetalae</taxon>
        <taxon>asterids</taxon>
        <taxon>lamiids</taxon>
        <taxon>Solanales</taxon>
        <taxon>Solanaceae</taxon>
        <taxon>Solanoideae</taxon>
        <taxon>Solaneae</taxon>
        <taxon>Solanum</taxon>
    </lineage>
</organism>
<dbReference type="Gramene" id="PGSC0003DMT400088989">
    <property type="protein sequence ID" value="PGSC0003DMT400088989"/>
    <property type="gene ID" value="PGSC0003DMG400038560"/>
</dbReference>
<dbReference type="SUPFAM" id="SSF56112">
    <property type="entry name" value="Protein kinase-like (PK-like)"/>
    <property type="match status" value="1"/>
</dbReference>
<dbReference type="HOGENOM" id="CLU_2311175_0_0_1"/>
<sequence length="100" mass="11540">MFEVLCGKPVIDPSLPKESVNLVECVRKCLRNGESEKIVDPRIAQDITLESWMKFVETAQKCLVEYSADRSTMGEVLWNLEYASNFKERRKNSAREQDLV</sequence>
<dbReference type="eggNOG" id="KOG1187">
    <property type="taxonomic scope" value="Eukaryota"/>
</dbReference>
<dbReference type="AlphaFoldDB" id="M1DH71"/>
<dbReference type="InterPro" id="IPR045272">
    <property type="entry name" value="ANXUR1/2-like"/>
</dbReference>
<proteinExistence type="predicted"/>
<dbReference type="InterPro" id="IPR011009">
    <property type="entry name" value="Kinase-like_dom_sf"/>
</dbReference>
<dbReference type="OMA" id="ITLESWM"/>
<keyword evidence="2" id="KW-1185">Reference proteome</keyword>
<dbReference type="EnsemblPlants" id="PGSC0003DMT400088989">
    <property type="protein sequence ID" value="PGSC0003DMT400088989"/>
    <property type="gene ID" value="PGSC0003DMG400038560"/>
</dbReference>
<reference evidence="1" key="2">
    <citation type="submission" date="2015-06" db="UniProtKB">
        <authorList>
            <consortium name="EnsemblPlants"/>
        </authorList>
    </citation>
    <scope>IDENTIFICATION</scope>
    <source>
        <strain evidence="1">DM1-3 516 R44</strain>
    </source>
</reference>
<dbReference type="Gene3D" id="1.10.510.10">
    <property type="entry name" value="Transferase(Phosphotransferase) domain 1"/>
    <property type="match status" value="1"/>
</dbReference>
<dbReference type="PaxDb" id="4113-PGSC0003DMT400088989"/>
<protein>
    <submittedName>
        <fullName evidence="1">Pto-like serine/threonine kinase</fullName>
    </submittedName>
</protein>